<sequence>MSLTMKTPTPLFHPSVWRGLCVLAACLAGPAGVLAAPLTGCLIEPERSADVGSPVAGVIERIEVERGQRVRKGQVLAVLRAEVERASLDVAKSRADSNADLEAAAANAAFNRDRLVRAEDLFRQSFISQQALDQARTEARLADQKLKQAREQRAISRQERDVAEAQLSQRVIRSPMDGVVAERHAAAGERADDKPLLRIARIDPLRVQLVVPTSLYGQVRVGGKVGVSPELPGAARLIARVTMVDKVIDPASNTFRVQLELPNPDLALPAGLRCKAEIDAAAVAAAEPAPGATRHR</sequence>
<keyword evidence="2" id="KW-0175">Coiled coil</keyword>
<dbReference type="PANTHER" id="PTHR30469:SF15">
    <property type="entry name" value="HLYD FAMILY OF SECRETION PROTEINS"/>
    <property type="match status" value="1"/>
</dbReference>
<name>A0ABN6PFW9_9BURK</name>
<evidence type="ECO:0008006" key="8">
    <source>
        <dbReference type="Google" id="ProtNLM"/>
    </source>
</evidence>
<feature type="signal peptide" evidence="3">
    <location>
        <begin position="1"/>
        <end position="35"/>
    </location>
</feature>
<organism evidence="6 7">
    <name type="scientific">Sphaerotilus microaerophilus</name>
    <dbReference type="NCBI Taxonomy" id="2914710"/>
    <lineage>
        <taxon>Bacteria</taxon>
        <taxon>Pseudomonadati</taxon>
        <taxon>Pseudomonadota</taxon>
        <taxon>Betaproteobacteria</taxon>
        <taxon>Burkholderiales</taxon>
        <taxon>Sphaerotilaceae</taxon>
        <taxon>Sphaerotilus</taxon>
    </lineage>
</organism>
<dbReference type="Gene3D" id="1.10.287.470">
    <property type="entry name" value="Helix hairpin bin"/>
    <property type="match status" value="1"/>
</dbReference>
<evidence type="ECO:0000256" key="2">
    <source>
        <dbReference type="SAM" id="Coils"/>
    </source>
</evidence>
<dbReference type="InterPro" id="IPR058792">
    <property type="entry name" value="Beta-barrel_RND_2"/>
</dbReference>
<dbReference type="EMBL" id="AP025730">
    <property type="protein sequence ID" value="BDI03909.1"/>
    <property type="molecule type" value="Genomic_DNA"/>
</dbReference>
<protein>
    <recommendedName>
        <fullName evidence="8">Efflux RND transporter periplasmic adaptor subunit</fullName>
    </recommendedName>
</protein>
<comment type="similarity">
    <text evidence="1">Belongs to the membrane fusion protein (MFP) (TC 8.A.1) family.</text>
</comment>
<evidence type="ECO:0000259" key="4">
    <source>
        <dbReference type="Pfam" id="PF25954"/>
    </source>
</evidence>
<evidence type="ECO:0000256" key="1">
    <source>
        <dbReference type="ARBA" id="ARBA00009477"/>
    </source>
</evidence>
<keyword evidence="7" id="KW-1185">Reference proteome</keyword>
<evidence type="ECO:0000256" key="3">
    <source>
        <dbReference type="SAM" id="SignalP"/>
    </source>
</evidence>
<dbReference type="InterPro" id="IPR058647">
    <property type="entry name" value="BSH_CzcB-like"/>
</dbReference>
<feature type="domain" description="CusB-like beta-barrel" evidence="4">
    <location>
        <begin position="208"/>
        <end position="280"/>
    </location>
</feature>
<dbReference type="Gene3D" id="2.40.30.170">
    <property type="match status" value="1"/>
</dbReference>
<gene>
    <name evidence="6" type="ORF">CATMQ487_08790</name>
</gene>
<evidence type="ECO:0000313" key="6">
    <source>
        <dbReference type="EMBL" id="BDI03909.1"/>
    </source>
</evidence>
<evidence type="ECO:0000259" key="5">
    <source>
        <dbReference type="Pfam" id="PF25973"/>
    </source>
</evidence>
<accession>A0ABN6PFW9</accession>
<feature type="domain" description="CzcB-like barrel-sandwich hybrid" evidence="5">
    <location>
        <begin position="48"/>
        <end position="193"/>
    </location>
</feature>
<dbReference type="PANTHER" id="PTHR30469">
    <property type="entry name" value="MULTIDRUG RESISTANCE PROTEIN MDTA"/>
    <property type="match status" value="1"/>
</dbReference>
<feature type="chain" id="PRO_5046570389" description="Efflux RND transporter periplasmic adaptor subunit" evidence="3">
    <location>
        <begin position="36"/>
        <end position="296"/>
    </location>
</feature>
<keyword evidence="3" id="KW-0732">Signal</keyword>
<dbReference type="Proteomes" id="UP001057498">
    <property type="component" value="Chromosome"/>
</dbReference>
<dbReference type="Gene3D" id="2.40.50.100">
    <property type="match status" value="1"/>
</dbReference>
<feature type="coiled-coil region" evidence="2">
    <location>
        <begin position="132"/>
        <end position="166"/>
    </location>
</feature>
<dbReference type="NCBIfam" id="TIGR01730">
    <property type="entry name" value="RND_mfp"/>
    <property type="match status" value="1"/>
</dbReference>
<dbReference type="InterPro" id="IPR006143">
    <property type="entry name" value="RND_pump_MFP"/>
</dbReference>
<dbReference type="SUPFAM" id="SSF111369">
    <property type="entry name" value="HlyD-like secretion proteins"/>
    <property type="match status" value="1"/>
</dbReference>
<dbReference type="Pfam" id="PF25973">
    <property type="entry name" value="BSH_CzcB"/>
    <property type="match status" value="1"/>
</dbReference>
<proteinExistence type="inferred from homology"/>
<reference evidence="6" key="1">
    <citation type="submission" date="2022-04" db="EMBL/GenBank/DDBJ databases">
        <title>Whole genome sequence of Sphaerotilus sp. FB-5.</title>
        <authorList>
            <person name="Takeda M."/>
            <person name="Narihara S."/>
            <person name="Akimoto M."/>
            <person name="Akimoto R."/>
            <person name="Nishiyashiki S."/>
            <person name="Murakami T."/>
        </authorList>
    </citation>
    <scope>NUCLEOTIDE SEQUENCE</scope>
    <source>
        <strain evidence="6">FB-5</strain>
    </source>
</reference>
<dbReference type="Pfam" id="PF25954">
    <property type="entry name" value="Beta-barrel_RND_2"/>
    <property type="match status" value="1"/>
</dbReference>
<evidence type="ECO:0000313" key="7">
    <source>
        <dbReference type="Proteomes" id="UP001057498"/>
    </source>
</evidence>